<evidence type="ECO:0000313" key="1">
    <source>
        <dbReference type="EMBL" id="MEI6002262.1"/>
    </source>
</evidence>
<dbReference type="EMBL" id="JACFYJ010000103">
    <property type="protein sequence ID" value="MEI6002262.1"/>
    <property type="molecule type" value="Genomic_DNA"/>
</dbReference>
<name>A0ABU8J3H6_9BURK</name>
<evidence type="ECO:0000313" key="2">
    <source>
        <dbReference type="Proteomes" id="UP001386437"/>
    </source>
</evidence>
<comment type="caution">
    <text evidence="1">The sequence shown here is derived from an EMBL/GenBank/DDBJ whole genome shotgun (WGS) entry which is preliminary data.</text>
</comment>
<dbReference type="Proteomes" id="UP001386437">
    <property type="component" value="Unassembled WGS sequence"/>
</dbReference>
<accession>A0ABU8J3H6</accession>
<keyword evidence="2" id="KW-1185">Reference proteome</keyword>
<reference evidence="1 2" key="1">
    <citation type="journal article" date="2022" name="Arch. Microbiol.">
        <title>Paraburkholderia bengalensis sp. nov. isolated from roots of Oryza sativa, IR64.</title>
        <authorList>
            <person name="Nag P."/>
            <person name="Mondal N."/>
            <person name="Sarkar J."/>
            <person name="Das S."/>
        </authorList>
    </citation>
    <scope>NUCLEOTIDE SEQUENCE [LARGE SCALE GENOMIC DNA]</scope>
    <source>
        <strain evidence="1 2">IR64_4_BI</strain>
    </source>
</reference>
<dbReference type="RefSeq" id="WP_336601901.1">
    <property type="nucleotide sequence ID" value="NZ_JACFYJ010000103.1"/>
</dbReference>
<protein>
    <submittedName>
        <fullName evidence="1">Uncharacterized protein</fullName>
    </submittedName>
</protein>
<organism evidence="1 2">
    <name type="scientific">Paraburkholderia bengalensis</name>
    <dbReference type="NCBI Taxonomy" id="2747562"/>
    <lineage>
        <taxon>Bacteria</taxon>
        <taxon>Pseudomonadati</taxon>
        <taxon>Pseudomonadota</taxon>
        <taxon>Betaproteobacteria</taxon>
        <taxon>Burkholderiales</taxon>
        <taxon>Burkholderiaceae</taxon>
        <taxon>Paraburkholderia</taxon>
    </lineage>
</organism>
<proteinExistence type="predicted"/>
<gene>
    <name evidence="1" type="ORF">H3V53_35610</name>
</gene>
<sequence length="441" mass="48888">MVTPSKFNRTTAHLGEHAGAFADACFQAVEDLFEGAWLRKDKGHRLQTLWARRDILATNELYALGKAIRNLQPKHAKWLESTARRLKKNPADSHGLITEILVCGSTRGHGGAEVYPSKKDEPGVDLVVRFPSSFKYVMSVKNHDISIHEKAFQKLAEGLKEAFVSKLKKLGENGKLYVVCDDYMSADEFTMCIDFVRGSLRDDGAYVLIPNRLTVFYAKLVNEPDREFAKTMTSSAVLIHCGEHPNEQLNFKDKLRKAAENMQKHVARSDTCFRLLRMRVHASADIIALEKAAQDMLDANTDCGLDGVLLTQSTGAREKATNNTIIYTVVRFAGRTDHAGLVASVQRGERLSYEFGVGSIGQTPAETFFSIGNHGPTALPRGRYVYQKTDYYYLMKRDANGLYGNLESPASGVHFHAVAELNGTEVAIQAISPASEDVLIV</sequence>